<dbReference type="InterPro" id="IPR006396">
    <property type="entry name" value="Glu_mut_E"/>
</dbReference>
<evidence type="ECO:0008006" key="6">
    <source>
        <dbReference type="Google" id="ProtNLM"/>
    </source>
</evidence>
<keyword evidence="2" id="KW-0413">Isomerase</keyword>
<dbReference type="GO" id="GO:0050097">
    <property type="term" value="F:methylaspartate mutase activity"/>
    <property type="evidence" value="ECO:0007669"/>
    <property type="project" value="InterPro"/>
</dbReference>
<evidence type="ECO:0000256" key="2">
    <source>
        <dbReference type="ARBA" id="ARBA00023235"/>
    </source>
</evidence>
<keyword evidence="1" id="KW-0846">Cobalamin</keyword>
<evidence type="ECO:0000256" key="3">
    <source>
        <dbReference type="ARBA" id="ARBA00023285"/>
    </source>
</evidence>
<dbReference type="Proteomes" id="UP000247892">
    <property type="component" value="Unassembled WGS sequence"/>
</dbReference>
<keyword evidence="5" id="KW-1185">Reference proteome</keyword>
<dbReference type="AlphaFoldDB" id="A0A318LDK2"/>
<dbReference type="Gene3D" id="3.90.970.10">
    <property type="match status" value="1"/>
</dbReference>
<reference evidence="4 5" key="1">
    <citation type="submission" date="2016-07" db="EMBL/GenBank/DDBJ databases">
        <title>Draft genome sequence of Prauserella sp. YIM 121212, isolated from alkaline soil.</title>
        <authorList>
            <person name="Ruckert C."/>
            <person name="Albersmeier A."/>
            <person name="Jiang C.-L."/>
            <person name="Jiang Y."/>
            <person name="Kalinowski J."/>
            <person name="Schneider O."/>
            <person name="Winkler A."/>
            <person name="Zotchev S.B."/>
        </authorList>
    </citation>
    <scope>NUCLEOTIDE SEQUENCE [LARGE SCALE GENOMIC DNA]</scope>
    <source>
        <strain evidence="4 5">YIM 121212</strain>
    </source>
</reference>
<dbReference type="GO" id="GO:0019670">
    <property type="term" value="P:anaerobic L-glutamate catabolic process"/>
    <property type="evidence" value="ECO:0007669"/>
    <property type="project" value="InterPro"/>
</dbReference>
<protein>
    <recommendedName>
        <fullName evidence="6">Methylaspartate mutase</fullName>
    </recommendedName>
</protein>
<keyword evidence="3" id="KW-0170">Cobalt</keyword>
<comment type="caution">
    <text evidence="4">The sequence shown here is derived from an EMBL/GenBank/DDBJ whole genome shotgun (WGS) entry which is preliminary data.</text>
</comment>
<dbReference type="Pfam" id="PF06368">
    <property type="entry name" value="Met_asp_mut_E"/>
    <property type="match status" value="1"/>
</dbReference>
<dbReference type="SUPFAM" id="SSF51703">
    <property type="entry name" value="Cobalamin (vitamin B12)-dependent enzymes"/>
    <property type="match status" value="1"/>
</dbReference>
<dbReference type="InterPro" id="IPR016176">
    <property type="entry name" value="Cbl-dep_enz_cat"/>
</dbReference>
<accession>A0A318LDK2</accession>
<gene>
    <name evidence="4" type="ORF">BA062_26870</name>
</gene>
<dbReference type="InterPro" id="IPR014714">
    <property type="entry name" value="Glu_mut_E_C_dom_sf"/>
</dbReference>
<sequence length="444" mass="47640">MAEPAHRRVAQVRAEARRSGRVLLEPLAGFGGVKQHTDALTVLRDKGTADILPTQVDSQTRNLKFDEVATMLAEHGDGPLPLNGYPIVNHPLTVTRDLVSTVDRPIELRIGSTDPRLAAEMAFAAGISSITAGPLYYLVHYSSAVTVEQSVANWGYVFSLASWYARQGAPVGLQVHGLGNSTPFPASLLGAGAVLECLIAAARGCRHFAVDSRLMGNLRQDVASLRAIRDAVEHYLAQAGVDDAVVTMVRKTWAGRYPADEARAFGLISYTAVSGMLSGADEFISNSVQEGVGIPDPEANAASLRAIRHVVDLLGPQPELTREDEGVEREYALITAELHAIVDAVLDLGEGNPGRGSARALELGVLDVPFAASRTCRGEVVTARDSEGAVRFVDFGRLPIPDWCRKFHSDAMERRLARTAKSVYDVVVSDIFSISNGPLVEVAE</sequence>
<organism evidence="4 5">
    <name type="scientific">Prauserella flavalba</name>
    <dbReference type="NCBI Taxonomy" id="1477506"/>
    <lineage>
        <taxon>Bacteria</taxon>
        <taxon>Bacillati</taxon>
        <taxon>Actinomycetota</taxon>
        <taxon>Actinomycetes</taxon>
        <taxon>Pseudonocardiales</taxon>
        <taxon>Pseudonocardiaceae</taxon>
        <taxon>Prauserella</taxon>
    </lineage>
</organism>
<evidence type="ECO:0000313" key="4">
    <source>
        <dbReference type="EMBL" id="PXY23909.1"/>
    </source>
</evidence>
<dbReference type="Gene3D" id="3.20.20.240">
    <property type="entry name" value="Methylmalonyl-CoA mutase"/>
    <property type="match status" value="1"/>
</dbReference>
<evidence type="ECO:0000256" key="1">
    <source>
        <dbReference type="ARBA" id="ARBA00022628"/>
    </source>
</evidence>
<dbReference type="GO" id="GO:0031419">
    <property type="term" value="F:cobalamin binding"/>
    <property type="evidence" value="ECO:0007669"/>
    <property type="project" value="UniProtKB-KW"/>
</dbReference>
<proteinExistence type="predicted"/>
<evidence type="ECO:0000313" key="5">
    <source>
        <dbReference type="Proteomes" id="UP000247892"/>
    </source>
</evidence>
<dbReference type="EMBL" id="MASU01000013">
    <property type="protein sequence ID" value="PXY23909.1"/>
    <property type="molecule type" value="Genomic_DNA"/>
</dbReference>
<name>A0A318LDK2_9PSEU</name>